<gene>
    <name evidence="2" type="ORF">F2Y61_15445</name>
</gene>
<keyword evidence="1" id="KW-1133">Transmembrane helix</keyword>
<dbReference type="RefSeq" id="WP_007839741.1">
    <property type="nucleotide sequence ID" value="NZ_CP083689.1"/>
</dbReference>
<keyword evidence="1" id="KW-0472">Membrane</keyword>
<evidence type="ECO:0000256" key="1">
    <source>
        <dbReference type="SAM" id="Phobius"/>
    </source>
</evidence>
<evidence type="ECO:0000313" key="2">
    <source>
        <dbReference type="EMBL" id="KAA5381605.1"/>
    </source>
</evidence>
<dbReference type="Proteomes" id="UP000347681">
    <property type="component" value="Unassembled WGS sequence"/>
</dbReference>
<reference evidence="2 3" key="1">
    <citation type="journal article" date="2019" name="Nat. Med.">
        <title>A library of human gut bacterial isolates paired with longitudinal multiomics data enables mechanistic microbiome research.</title>
        <authorList>
            <person name="Poyet M."/>
            <person name="Groussin M."/>
            <person name="Gibbons S.M."/>
            <person name="Avila-Pacheco J."/>
            <person name="Jiang X."/>
            <person name="Kearney S.M."/>
            <person name="Perrotta A.R."/>
            <person name="Berdy B."/>
            <person name="Zhao S."/>
            <person name="Lieberman T.D."/>
            <person name="Swanson P.K."/>
            <person name="Smith M."/>
            <person name="Roesemann S."/>
            <person name="Alexander J.E."/>
            <person name="Rich S.A."/>
            <person name="Livny J."/>
            <person name="Vlamakis H."/>
            <person name="Clish C."/>
            <person name="Bullock K."/>
            <person name="Deik A."/>
            <person name="Scott J."/>
            <person name="Pierce K.A."/>
            <person name="Xavier R.J."/>
            <person name="Alm E.J."/>
        </authorList>
    </citation>
    <scope>NUCLEOTIDE SEQUENCE [LARGE SCALE GENOMIC DNA]</scope>
    <source>
        <strain evidence="2 3">BIOML-A5</strain>
    </source>
</reference>
<keyword evidence="1" id="KW-0812">Transmembrane</keyword>
<name>A0A5M5ZS63_9BACT</name>
<proteinExistence type="predicted"/>
<protein>
    <submittedName>
        <fullName evidence="2">Uncharacterized protein</fullName>
    </submittedName>
</protein>
<organism evidence="2 3">
    <name type="scientific">Phocaeicola dorei</name>
    <dbReference type="NCBI Taxonomy" id="357276"/>
    <lineage>
        <taxon>Bacteria</taxon>
        <taxon>Pseudomonadati</taxon>
        <taxon>Bacteroidota</taxon>
        <taxon>Bacteroidia</taxon>
        <taxon>Bacteroidales</taxon>
        <taxon>Bacteroidaceae</taxon>
        <taxon>Phocaeicola</taxon>
    </lineage>
</organism>
<comment type="caution">
    <text evidence="2">The sequence shown here is derived from an EMBL/GenBank/DDBJ whole genome shotgun (WGS) entry which is preliminary data.</text>
</comment>
<dbReference type="EMBL" id="VVZB01000008">
    <property type="protein sequence ID" value="KAA5381605.1"/>
    <property type="molecule type" value="Genomic_DNA"/>
</dbReference>
<dbReference type="AlphaFoldDB" id="A0A5M5ZS63"/>
<sequence>MRNFTEQENNLIKELVAIKKQGLSYIQELQVARILRTKFSFFALKWTYGNKPQISLYNRQEDKDKTEQQYYSICDFIYFIKELESLGFIAIQKISSEKEDVGFSVLYDKEKYIYNKADNKFKPKRYKDLGTLIPCSSDREILMEEMDNGVYVLFQIGQAQDINLDFANDLQKYGLGIIYPLPLAADYVDNNFKSLEQRYHDEEMKVALKSAKASSTAAIIAFISLLVSAGFGIYQACSPQKIAKEQINAIETAIRNNHIEEPFEVEIRDSVLVKPNQSIVSNPRKK</sequence>
<feature type="transmembrane region" description="Helical" evidence="1">
    <location>
        <begin position="213"/>
        <end position="234"/>
    </location>
</feature>
<evidence type="ECO:0000313" key="3">
    <source>
        <dbReference type="Proteomes" id="UP000347681"/>
    </source>
</evidence>
<accession>A0A5M5ZS63</accession>